<dbReference type="HOGENOM" id="CLU_1173642_0_0_12"/>
<dbReference type="NCBIfam" id="NF047534">
    <property type="entry name" value="lipo_BTA121_dup"/>
    <property type="match status" value="2"/>
</dbReference>
<accession>W5SVI1</accession>
<geneLocation type="plasmid" evidence="1">
    <name>unnamed</name>
</geneLocation>
<dbReference type="EMBL" id="CP005747">
    <property type="protein sequence ID" value="AHH11219.1"/>
    <property type="molecule type" value="Genomic_DNA"/>
</dbReference>
<dbReference type="AlphaFoldDB" id="W5SVI1"/>
<protein>
    <submittedName>
        <fullName evidence="1">Uncharacterized protein</fullName>
    </submittedName>
</protein>
<organism evidence="1">
    <name type="scientific">Borrelia coriaceae ATCC 43381</name>
    <dbReference type="NCBI Taxonomy" id="1408429"/>
    <lineage>
        <taxon>Bacteria</taxon>
        <taxon>Pseudomonadati</taxon>
        <taxon>Spirochaetota</taxon>
        <taxon>Spirochaetia</taxon>
        <taxon>Spirochaetales</taxon>
        <taxon>Borreliaceae</taxon>
        <taxon>Borrelia</taxon>
    </lineage>
</organism>
<keyword evidence="1" id="KW-0614">Plasmid</keyword>
<evidence type="ECO:0000313" key="1">
    <source>
        <dbReference type="EMBL" id="AHH11219.1"/>
    </source>
</evidence>
<name>W5SVI1_9SPIR</name>
<reference evidence="1" key="1">
    <citation type="submission" date="2013-04" db="EMBL/GenBank/DDBJ databases">
        <title>Comparative Genomics of Relapsing Fever Spirochetes.</title>
        <authorList>
            <person name="Schwan T.G."/>
            <person name="Raffel S.J."/>
            <person name="Porcella S.F."/>
            <person name="Martens C.A."/>
            <person name="Bruno D.P."/>
            <person name="Ricklefs S.M."/>
            <person name="Barbian K.B."/>
        </authorList>
    </citation>
    <scope>NUCLEOTIDE SEQUENCE</scope>
    <source>
        <strain evidence="1">Co53</strain>
        <plasmid evidence="1">unnamed</plasmid>
    </source>
</reference>
<gene>
    <name evidence="1" type="ORF">BCO_0900054</name>
</gene>
<sequence length="236" mass="28137">MIRDMVEDIIRGEEQFANLSGTNEYLKGFRNLILDYSYNHGTCKYYMFDLVLGHLGVSRLGQVLDLPVLEFVDMQKKTANCIAKINDRDFRLKLRSELYDHRNSFALFLQRLFDASYPYPDIRFDLLKSHKRIILRLGRILTEAEYFVNFQQVLAELSGVQKIVIDYLYHILKDPNIYDRDSNTHYKTYERYEFNLLFARFNRHQLSEIIKFFGKIRTIIRSLPGLINDVVDKRLR</sequence>
<proteinExistence type="predicted"/>
<dbReference type="RefSeq" id="WP_025408558.1">
    <property type="nucleotide sequence ID" value="NZ_CP005747.1"/>
</dbReference>